<organism evidence="3 4">
    <name type="scientific">Tenggerimyces flavus</name>
    <dbReference type="NCBI Taxonomy" id="1708749"/>
    <lineage>
        <taxon>Bacteria</taxon>
        <taxon>Bacillati</taxon>
        <taxon>Actinomycetota</taxon>
        <taxon>Actinomycetes</taxon>
        <taxon>Propionibacteriales</taxon>
        <taxon>Nocardioidaceae</taxon>
        <taxon>Tenggerimyces</taxon>
    </lineage>
</organism>
<protein>
    <recommendedName>
        <fullName evidence="5">Lipoprotein</fullName>
    </recommendedName>
</protein>
<name>A0ABV7YL48_9ACTN</name>
<evidence type="ECO:0000256" key="1">
    <source>
        <dbReference type="SAM" id="MobiDB-lite"/>
    </source>
</evidence>
<comment type="caution">
    <text evidence="3">The sequence shown here is derived from an EMBL/GenBank/DDBJ whole genome shotgun (WGS) entry which is preliminary data.</text>
</comment>
<feature type="signal peptide" evidence="2">
    <location>
        <begin position="1"/>
        <end position="21"/>
    </location>
</feature>
<gene>
    <name evidence="3" type="ORF">ACFOUW_27900</name>
</gene>
<dbReference type="PROSITE" id="PS51257">
    <property type="entry name" value="PROKAR_LIPOPROTEIN"/>
    <property type="match status" value="1"/>
</dbReference>
<proteinExistence type="predicted"/>
<dbReference type="RefSeq" id="WP_205119000.1">
    <property type="nucleotide sequence ID" value="NZ_JAFBCM010000001.1"/>
</dbReference>
<feature type="region of interest" description="Disordered" evidence="1">
    <location>
        <begin position="173"/>
        <end position="222"/>
    </location>
</feature>
<reference evidence="4" key="1">
    <citation type="journal article" date="2019" name="Int. J. Syst. Evol. Microbiol.">
        <title>The Global Catalogue of Microorganisms (GCM) 10K type strain sequencing project: providing services to taxonomists for standard genome sequencing and annotation.</title>
        <authorList>
            <consortium name="The Broad Institute Genomics Platform"/>
            <consortium name="The Broad Institute Genome Sequencing Center for Infectious Disease"/>
            <person name="Wu L."/>
            <person name="Ma J."/>
        </authorList>
    </citation>
    <scope>NUCLEOTIDE SEQUENCE [LARGE SCALE GENOMIC DNA]</scope>
    <source>
        <strain evidence="4">CGMCC 4.7241</strain>
    </source>
</reference>
<dbReference type="PANTHER" id="PTHR39335:SF1">
    <property type="entry name" value="BLL4220 PROTEIN"/>
    <property type="match status" value="1"/>
</dbReference>
<keyword evidence="2" id="KW-0732">Signal</keyword>
<dbReference type="Proteomes" id="UP001595699">
    <property type="component" value="Unassembled WGS sequence"/>
</dbReference>
<sequence>MTRTRIAAVVAAAVSVGLLSGCGLNLPNALSAQGQQPPAAQAAPAAPATGTKVVTAAVVGLGDVLADQNGRTLYLFTNDKRNAGTSACEGDCAEQWPPLLVEGGVQLEGVDDKLLGTAKRADGSTQVTVGGWPAYRYNQDKAPGDAKGHGVGGVWFALGKAGEAMGELPDLEVPGEQQEQQPEEQPEQEQPQPQPEPEQEQPEQEQPQEQARPEPPTDTQVNVTTIDGLGKVLTDQDGRTLYLFTKDKKNAGTSVCDGDCAELWPALLAEGDVELDGVDEKLLGTAERSDGSKQVTIGGWPVYRYTKDKAPGDATGHGVGGVWFTIEPNGCKVSEKKSPTNNSSDDESTDGSGGYTY</sequence>
<evidence type="ECO:0000256" key="2">
    <source>
        <dbReference type="SAM" id="SignalP"/>
    </source>
</evidence>
<dbReference type="Pfam" id="PF03640">
    <property type="entry name" value="Lipoprotein_15"/>
    <property type="match status" value="4"/>
</dbReference>
<evidence type="ECO:0008006" key="5">
    <source>
        <dbReference type="Google" id="ProtNLM"/>
    </source>
</evidence>
<dbReference type="InterPro" id="IPR005297">
    <property type="entry name" value="Lipoprotein_repeat"/>
</dbReference>
<accession>A0ABV7YL48</accession>
<keyword evidence="4" id="KW-1185">Reference proteome</keyword>
<evidence type="ECO:0000313" key="3">
    <source>
        <dbReference type="EMBL" id="MFC3764694.1"/>
    </source>
</evidence>
<feature type="region of interest" description="Disordered" evidence="1">
    <location>
        <begin position="333"/>
        <end position="357"/>
    </location>
</feature>
<dbReference type="EMBL" id="JBHRZH010000031">
    <property type="protein sequence ID" value="MFC3764694.1"/>
    <property type="molecule type" value="Genomic_DNA"/>
</dbReference>
<feature type="chain" id="PRO_5045848894" description="Lipoprotein" evidence="2">
    <location>
        <begin position="22"/>
        <end position="357"/>
    </location>
</feature>
<dbReference type="PANTHER" id="PTHR39335">
    <property type="entry name" value="BLL4220 PROTEIN"/>
    <property type="match status" value="1"/>
</dbReference>
<evidence type="ECO:0000313" key="4">
    <source>
        <dbReference type="Proteomes" id="UP001595699"/>
    </source>
</evidence>